<accession>A0A803QP33</accession>
<evidence type="ECO:0000313" key="1">
    <source>
        <dbReference type="EnsemblPlants" id="cds.evm.model.10.502"/>
    </source>
</evidence>
<dbReference type="EnsemblPlants" id="evm.model.10.502">
    <property type="protein sequence ID" value="cds.evm.model.10.502"/>
    <property type="gene ID" value="evm.TU.10.502"/>
</dbReference>
<dbReference type="AlphaFoldDB" id="A0A803QP33"/>
<name>A0A803QP33_CANSA</name>
<keyword evidence="2" id="KW-1185">Reference proteome</keyword>
<protein>
    <submittedName>
        <fullName evidence="1">Uncharacterized protein</fullName>
    </submittedName>
</protein>
<reference evidence="1" key="1">
    <citation type="submission" date="2021-03" db="UniProtKB">
        <authorList>
            <consortium name="EnsemblPlants"/>
        </authorList>
    </citation>
    <scope>IDENTIFICATION</scope>
</reference>
<sequence>MLKRSWVIDGATSSSSLGEDGFVPFISITAYLKDITDITVKASNIDEATLFMVIDTIPSMVTTEMKHGLIKLFVRAEVEDTLQQMGLDESPKIDGSYEKNGLRRPIVNTYHDLLIYK</sequence>
<organism evidence="1 2">
    <name type="scientific">Cannabis sativa</name>
    <name type="common">Hemp</name>
    <name type="synonym">Marijuana</name>
    <dbReference type="NCBI Taxonomy" id="3483"/>
    <lineage>
        <taxon>Eukaryota</taxon>
        <taxon>Viridiplantae</taxon>
        <taxon>Streptophyta</taxon>
        <taxon>Embryophyta</taxon>
        <taxon>Tracheophyta</taxon>
        <taxon>Spermatophyta</taxon>
        <taxon>Magnoliopsida</taxon>
        <taxon>eudicotyledons</taxon>
        <taxon>Gunneridae</taxon>
        <taxon>Pentapetalae</taxon>
        <taxon>rosids</taxon>
        <taxon>fabids</taxon>
        <taxon>Rosales</taxon>
        <taxon>Cannabaceae</taxon>
        <taxon>Cannabis</taxon>
    </lineage>
</organism>
<dbReference type="Proteomes" id="UP000596661">
    <property type="component" value="Unassembled WGS sequence"/>
</dbReference>
<evidence type="ECO:0000313" key="2">
    <source>
        <dbReference type="Proteomes" id="UP000596661"/>
    </source>
</evidence>
<dbReference type="EMBL" id="UZAU01000806">
    <property type="status" value="NOT_ANNOTATED_CDS"/>
    <property type="molecule type" value="Genomic_DNA"/>
</dbReference>
<proteinExistence type="predicted"/>
<dbReference type="Gramene" id="evm.model.10.502">
    <property type="protein sequence ID" value="cds.evm.model.10.502"/>
    <property type="gene ID" value="evm.TU.10.502"/>
</dbReference>